<evidence type="ECO:0000313" key="1">
    <source>
        <dbReference type="EMBL" id="CAI9719898.1"/>
    </source>
</evidence>
<dbReference type="Proteomes" id="UP001162480">
    <property type="component" value="Chromosome 3"/>
</dbReference>
<reference evidence="1" key="1">
    <citation type="submission" date="2023-08" db="EMBL/GenBank/DDBJ databases">
        <authorList>
            <person name="Alioto T."/>
            <person name="Alioto T."/>
            <person name="Gomez Garrido J."/>
        </authorList>
    </citation>
    <scope>NUCLEOTIDE SEQUENCE</scope>
</reference>
<keyword evidence="2" id="KW-1185">Reference proteome</keyword>
<protein>
    <submittedName>
        <fullName evidence="1">Uncharacterized protein</fullName>
    </submittedName>
</protein>
<organism evidence="1 2">
    <name type="scientific">Octopus vulgaris</name>
    <name type="common">Common octopus</name>
    <dbReference type="NCBI Taxonomy" id="6645"/>
    <lineage>
        <taxon>Eukaryota</taxon>
        <taxon>Metazoa</taxon>
        <taxon>Spiralia</taxon>
        <taxon>Lophotrochozoa</taxon>
        <taxon>Mollusca</taxon>
        <taxon>Cephalopoda</taxon>
        <taxon>Coleoidea</taxon>
        <taxon>Octopodiformes</taxon>
        <taxon>Octopoda</taxon>
        <taxon>Incirrata</taxon>
        <taxon>Octopodidae</taxon>
        <taxon>Octopus</taxon>
    </lineage>
</organism>
<gene>
    <name evidence="1" type="ORF">OCTVUL_1B004586</name>
</gene>
<evidence type="ECO:0000313" key="2">
    <source>
        <dbReference type="Proteomes" id="UP001162480"/>
    </source>
</evidence>
<proteinExistence type="predicted"/>
<name>A0AA36API4_OCTVU</name>
<dbReference type="EMBL" id="OX597816">
    <property type="protein sequence ID" value="CAI9719898.1"/>
    <property type="molecule type" value="Genomic_DNA"/>
</dbReference>
<sequence>MNGKQMLGASSFALHLTHLSFDVKTVPFHASMSYSLFPLAFTYNIHIATGATLPVRYNTKSPSTNEKDQVAPASTMADAGAKKKFQQYNGEYLKYSFIPSPHTTAWIFFVV</sequence>
<dbReference type="AlphaFoldDB" id="A0AA36API4"/>
<accession>A0AA36API4</accession>